<dbReference type="PANTHER" id="PTHR42904">
    <property type="entry name" value="NUDIX HYDROLASE, NUDC SUBFAMILY"/>
    <property type="match status" value="1"/>
</dbReference>
<keyword evidence="6" id="KW-0520">NAD</keyword>
<evidence type="ECO:0000313" key="9">
    <source>
        <dbReference type="Proteomes" id="UP001165042"/>
    </source>
</evidence>
<dbReference type="AlphaFoldDB" id="A0A9W6VCL6"/>
<evidence type="ECO:0000256" key="1">
    <source>
        <dbReference type="ARBA" id="ARBA00001946"/>
    </source>
</evidence>
<dbReference type="PROSITE" id="PS00893">
    <property type="entry name" value="NUDIX_BOX"/>
    <property type="match status" value="1"/>
</dbReference>
<proteinExistence type="predicted"/>
<dbReference type="InterPro" id="IPR050241">
    <property type="entry name" value="NAD-cap_RNA_hydrolase_NudC"/>
</dbReference>
<dbReference type="PANTHER" id="PTHR42904:SF8">
    <property type="entry name" value="NAD(+) DIPHOSPHATASE"/>
    <property type="match status" value="1"/>
</dbReference>
<dbReference type="Pfam" id="PF09296">
    <property type="entry name" value="NUDIX-like"/>
    <property type="match status" value="1"/>
</dbReference>
<feature type="domain" description="Nudix hydrolase" evidence="7">
    <location>
        <begin position="160"/>
        <end position="285"/>
    </location>
</feature>
<dbReference type="Pfam" id="PF09297">
    <property type="entry name" value="Zn_ribbon_NUD"/>
    <property type="match status" value="1"/>
</dbReference>
<organism evidence="8 9">
    <name type="scientific">Actinokineospora globicatena</name>
    <dbReference type="NCBI Taxonomy" id="103729"/>
    <lineage>
        <taxon>Bacteria</taxon>
        <taxon>Bacillati</taxon>
        <taxon>Actinomycetota</taxon>
        <taxon>Actinomycetes</taxon>
        <taxon>Pseudonocardiales</taxon>
        <taxon>Pseudonocardiaceae</taxon>
        <taxon>Actinokineospora</taxon>
    </lineage>
</organism>
<dbReference type="RefSeq" id="WP_285612957.1">
    <property type="nucleotide sequence ID" value="NZ_BSSD01000011.1"/>
</dbReference>
<dbReference type="CDD" id="cd03429">
    <property type="entry name" value="NUDIX_NADH_pyrophosphatase_Nudt13"/>
    <property type="match status" value="1"/>
</dbReference>
<evidence type="ECO:0000256" key="5">
    <source>
        <dbReference type="ARBA" id="ARBA00022842"/>
    </source>
</evidence>
<accession>A0A9W6VCL6</accession>
<dbReference type="GO" id="GO:0019677">
    <property type="term" value="P:NAD+ catabolic process"/>
    <property type="evidence" value="ECO:0007669"/>
    <property type="project" value="TreeGrafter"/>
</dbReference>
<dbReference type="InterPro" id="IPR015375">
    <property type="entry name" value="NADH_PPase-like_N"/>
</dbReference>
<comment type="caution">
    <text evidence="8">The sequence shown here is derived from an EMBL/GenBank/DDBJ whole genome shotgun (WGS) entry which is preliminary data.</text>
</comment>
<name>A0A9W6VCL6_9PSEU</name>
<keyword evidence="3" id="KW-0479">Metal-binding</keyword>
<evidence type="ECO:0000256" key="4">
    <source>
        <dbReference type="ARBA" id="ARBA00022801"/>
    </source>
</evidence>
<evidence type="ECO:0000256" key="2">
    <source>
        <dbReference type="ARBA" id="ARBA00012381"/>
    </source>
</evidence>
<dbReference type="GO" id="GO:0046872">
    <property type="term" value="F:metal ion binding"/>
    <property type="evidence" value="ECO:0007669"/>
    <property type="project" value="UniProtKB-KW"/>
</dbReference>
<protein>
    <recommendedName>
        <fullName evidence="2">NAD(+) diphosphatase</fullName>
        <ecNumber evidence="2">3.6.1.22</ecNumber>
    </recommendedName>
</protein>
<dbReference type="SUPFAM" id="SSF55811">
    <property type="entry name" value="Nudix"/>
    <property type="match status" value="1"/>
</dbReference>
<reference evidence="8" key="1">
    <citation type="submission" date="2023-02" db="EMBL/GenBank/DDBJ databases">
        <title>Actinokineospora globicatena NBRC 15670.</title>
        <authorList>
            <person name="Ichikawa N."/>
            <person name="Sato H."/>
            <person name="Tonouchi N."/>
        </authorList>
    </citation>
    <scope>NUCLEOTIDE SEQUENCE</scope>
    <source>
        <strain evidence="8">NBRC 15670</strain>
    </source>
</reference>
<dbReference type="GO" id="GO:0035529">
    <property type="term" value="F:NADH pyrophosphatase activity"/>
    <property type="evidence" value="ECO:0007669"/>
    <property type="project" value="TreeGrafter"/>
</dbReference>
<dbReference type="GO" id="GO:0006742">
    <property type="term" value="P:NADP+ catabolic process"/>
    <property type="evidence" value="ECO:0007669"/>
    <property type="project" value="TreeGrafter"/>
</dbReference>
<dbReference type="EC" id="3.6.1.22" evidence="2"/>
<comment type="cofactor">
    <cofactor evidence="1">
        <name>Mg(2+)</name>
        <dbReference type="ChEBI" id="CHEBI:18420"/>
    </cofactor>
</comment>
<dbReference type="Gene3D" id="3.90.79.10">
    <property type="entry name" value="Nucleoside Triphosphate Pyrophosphohydrolase"/>
    <property type="match status" value="1"/>
</dbReference>
<dbReference type="InterPro" id="IPR020084">
    <property type="entry name" value="NUDIX_hydrolase_CS"/>
</dbReference>
<keyword evidence="5" id="KW-0460">Magnesium</keyword>
<dbReference type="Gene3D" id="3.90.79.20">
    <property type="match status" value="1"/>
</dbReference>
<dbReference type="InterPro" id="IPR000086">
    <property type="entry name" value="NUDIX_hydrolase_dom"/>
</dbReference>
<dbReference type="NCBIfam" id="NF001299">
    <property type="entry name" value="PRK00241.1"/>
    <property type="match status" value="1"/>
</dbReference>
<evidence type="ECO:0000256" key="3">
    <source>
        <dbReference type="ARBA" id="ARBA00022723"/>
    </source>
</evidence>
<evidence type="ECO:0000259" key="7">
    <source>
        <dbReference type="PROSITE" id="PS51462"/>
    </source>
</evidence>
<dbReference type="Pfam" id="PF00293">
    <property type="entry name" value="NUDIX"/>
    <property type="match status" value="1"/>
</dbReference>
<dbReference type="InterPro" id="IPR015797">
    <property type="entry name" value="NUDIX_hydrolase-like_dom_sf"/>
</dbReference>
<dbReference type="PROSITE" id="PS51462">
    <property type="entry name" value="NUDIX"/>
    <property type="match status" value="1"/>
</dbReference>
<evidence type="ECO:0000256" key="6">
    <source>
        <dbReference type="ARBA" id="ARBA00023027"/>
    </source>
</evidence>
<dbReference type="Proteomes" id="UP001165042">
    <property type="component" value="Unassembled WGS sequence"/>
</dbReference>
<dbReference type="InterPro" id="IPR049734">
    <property type="entry name" value="NudC-like_C"/>
</dbReference>
<dbReference type="GO" id="GO:0005829">
    <property type="term" value="C:cytosol"/>
    <property type="evidence" value="ECO:0007669"/>
    <property type="project" value="TreeGrafter"/>
</dbReference>
<dbReference type="EMBL" id="BSSD01000011">
    <property type="protein sequence ID" value="GLW95089.1"/>
    <property type="molecule type" value="Genomic_DNA"/>
</dbReference>
<gene>
    <name evidence="8" type="ORF">Aglo03_59050</name>
</gene>
<sequence>MENSVPNPPAGVLPYSGMALDRAGARRTDAAWLDTLRPHGHALAFWRDRCLVRDGRPVHTTATDDAVFLGLDGDTGLFARDLSEVDEGVALAAAGADTAADIRGLFADLGPEDATRLAYARGLLHWRRNQRFCGACGSAAVDSHAGHVRKCSGCGKLLFPRIEPAVIVLVEHEDRCLLGRHRGAQGFSTLAGFVEIGESLEDAVRREVAEESGVAVSAVEYLASQAWPFPSGLMLGFRAEAVSPDIAVDRDELEEARWFTRAEVAALGDRRPDSVESFLVDRWLVGPQH</sequence>
<evidence type="ECO:0000313" key="8">
    <source>
        <dbReference type="EMBL" id="GLW95089.1"/>
    </source>
</evidence>
<keyword evidence="9" id="KW-1185">Reference proteome</keyword>
<dbReference type="InterPro" id="IPR015376">
    <property type="entry name" value="Znr_NADH_PPase"/>
</dbReference>
<keyword evidence="4" id="KW-0378">Hydrolase</keyword>